<dbReference type="InterPro" id="IPR011009">
    <property type="entry name" value="Kinase-like_dom_sf"/>
</dbReference>
<name>A0A7W9HIY2_9PSEU</name>
<dbReference type="EMBL" id="JACHMO010000001">
    <property type="protein sequence ID" value="MBB5803149.1"/>
    <property type="molecule type" value="Genomic_DNA"/>
</dbReference>
<evidence type="ECO:0000259" key="1">
    <source>
        <dbReference type="Pfam" id="PF19974"/>
    </source>
</evidence>
<dbReference type="SUPFAM" id="SSF56112">
    <property type="entry name" value="Protein kinase-like (PK-like)"/>
    <property type="match status" value="1"/>
</dbReference>
<comment type="caution">
    <text evidence="2">The sequence shown here is derived from an EMBL/GenBank/DDBJ whole genome shotgun (WGS) entry which is preliminary data.</text>
</comment>
<keyword evidence="3" id="KW-1185">Reference proteome</keyword>
<feature type="domain" description="Ternary complex associated" evidence="1">
    <location>
        <begin position="42"/>
        <end position="455"/>
    </location>
</feature>
<evidence type="ECO:0000313" key="2">
    <source>
        <dbReference type="EMBL" id="MBB5803149.1"/>
    </source>
</evidence>
<dbReference type="RefSeq" id="WP_184920321.1">
    <property type="nucleotide sequence ID" value="NZ_JACHMO010000001.1"/>
</dbReference>
<evidence type="ECO:0000313" key="3">
    <source>
        <dbReference type="Proteomes" id="UP000552097"/>
    </source>
</evidence>
<proteinExistence type="predicted"/>
<organism evidence="2 3">
    <name type="scientific">Saccharothrix ecbatanensis</name>
    <dbReference type="NCBI Taxonomy" id="1105145"/>
    <lineage>
        <taxon>Bacteria</taxon>
        <taxon>Bacillati</taxon>
        <taxon>Actinomycetota</taxon>
        <taxon>Actinomycetes</taxon>
        <taxon>Pseudonocardiales</taxon>
        <taxon>Pseudonocardiaceae</taxon>
        <taxon>Saccharothrix</taxon>
    </lineage>
</organism>
<accession>A0A7W9HIY2</accession>
<gene>
    <name evidence="2" type="ORF">F4560_002917</name>
</gene>
<sequence length="1439" mass="154621">MDVEITFAPDINLTVRRIAEIRTALRRIPPRPLPGGWSVTPDHIEVTGLIGGGLSGAVVAQVLLHRGDQQLRRIAKIAPAAEMMRELRNYTDIVQSHVNAVCAPIDASSVPADGSSDQLEALVYDHVAQFAGSPDTEAITLEDLVRHGDSDRAVLAVERLFTGMASPFHQRTALRKHKSLRDLNATLGPDIVLRAGEVDCDHTLGEEIFQTSLGADGVVAGSGIRLKDVEWWAGTPLGRLEDITVLLEGGDPGSVVSGHVVRTRFDWHAERIAGAFGSFTRVGGAHGSDDWVVADGVRCGDPSAGLRKALTDTRFGRALTVVHGDLNPRNVMVVPGGDQVILIDYARTAEEQPVLVDPAWLEVCLLRNVHSELGFAELLRLQRALGLAGRLLSLGCAADDVGTACAGVVGDGPVSAAFRVLFAIRAQAARAYPFRDEWWAAHAAMLLLCAHRTVKWDDDNQTDARLRVAAAVASVAGEWLADAGPFTHWVDLEPVLHAVTSVLRPATSEAVGFVSALAAAVGPSVAVDDLRDQVLRNTRREEAGRVVIGFADDAVELVELDGDAVGPEGGEFGQVWRLVADRMECTLVAESGGGKTTAMRALAYRMALDVVGERARTALDGPMRMVAHVDARAIADRGDDALPERALLVLGAAHLVVDDFGLLPPPARARVGRRLRELRRRYPRTPVVVLERDSDHAPPMFPEVRIRPLTPQQVYDHIERLVVLRRTQPAYGRLLLDRLPTTWPESHRVLQLPAGLAEFIRIGHIALTSAAVFTAGLGEEEKTGLPAVAAHVLDDGGDARAFRSRAQLDHFAALALDRMSDHEVRLRARRFRWRESCLLAVELAGTGSRITQAIVTEAIDTDPPFAGALLARLRHPPADLVSRFLVAQREVLDQDWRSGAEVDRAVRALVAFGRPDAYHVLVETGSFNGMAALRRGMRPGPDRDRVDEAFRQVAAPALDPVASDGTKVAALRAVVGVPGLELLIGELVSDPTWAVADEAWTALLRLGSAVPPRLQEAYVHHLRDRLAAVEAELPRTAVVARKVSLQDERVNLLRHLADPEALLERRFRYEIADEVADSLHGLGAFVGEVDSVYGLADLPVREAELIAHQALTEHADAFVAAASATSGEHLLLIAAAALPHAGSAAVPHVVQVVRDLVPVVEEDRFEGCAALLNAVAVVDAAEGARLAETCAETLFERNVRGRLTWPWSTSIARARAGSTGLGALAADDFHRDGRRPNEVPAELDGLVEHSATPLWAVAVATAGLTEALPRIRPLVAEYADQAPVLVSSPRYGVLELAPAADMLSSVGYLARLAHDQGEQEAEVANIVRLLHDTGLDAKHSSLREARLIGAGYLGDWVPLVEALDDGERLRVAAAHAVSQWTPGPATPTALRESVAIAQWLADRLADPGLSRSAREVLVALTDVVEQRAGARAGRGVAGP</sequence>
<dbReference type="Pfam" id="PF19974">
    <property type="entry name" value="TCAD9"/>
    <property type="match status" value="1"/>
</dbReference>
<dbReference type="InterPro" id="IPR045544">
    <property type="entry name" value="TCAD9"/>
</dbReference>
<protein>
    <recommendedName>
        <fullName evidence="1">Ternary complex associated domain-containing protein</fullName>
    </recommendedName>
</protein>
<reference evidence="2 3" key="1">
    <citation type="submission" date="2020-08" db="EMBL/GenBank/DDBJ databases">
        <title>Sequencing the genomes of 1000 actinobacteria strains.</title>
        <authorList>
            <person name="Klenk H.-P."/>
        </authorList>
    </citation>
    <scope>NUCLEOTIDE SEQUENCE [LARGE SCALE GENOMIC DNA]</scope>
    <source>
        <strain evidence="2 3">DSM 45486</strain>
    </source>
</reference>
<dbReference type="Proteomes" id="UP000552097">
    <property type="component" value="Unassembled WGS sequence"/>
</dbReference>